<dbReference type="OrthoDB" id="565145at2"/>
<protein>
    <submittedName>
        <fullName evidence="1">Uncharacterized protein</fullName>
    </submittedName>
</protein>
<gene>
    <name evidence="1" type="ORF">CQ14_08405</name>
</gene>
<accession>A0A0R3NCT4</accession>
<name>A0A0R3NCT4_9BRAD</name>
<dbReference type="RefSeq" id="WP_057856254.1">
    <property type="nucleotide sequence ID" value="NZ_LLYB01000034.1"/>
</dbReference>
<reference evidence="1 2" key="1">
    <citation type="submission" date="2014-03" db="EMBL/GenBank/DDBJ databases">
        <title>Bradyrhizobium valentinum sp. nov., isolated from effective nodules of Lupinus mariae-josephae, a lupine endemic of basic-lime soils in Eastern Spain.</title>
        <authorList>
            <person name="Duran D."/>
            <person name="Rey L."/>
            <person name="Navarro A."/>
            <person name="Busquets A."/>
            <person name="Imperial J."/>
            <person name="Ruiz-Argueso T."/>
        </authorList>
    </citation>
    <scope>NUCLEOTIDE SEQUENCE [LARGE SCALE GENOMIC DNA]</scope>
    <source>
        <strain evidence="1 2">CCBAU 23086</strain>
    </source>
</reference>
<dbReference type="AlphaFoldDB" id="A0A0R3NCT4"/>
<comment type="caution">
    <text evidence="1">The sequence shown here is derived from an EMBL/GenBank/DDBJ whole genome shotgun (WGS) entry which is preliminary data.</text>
</comment>
<sequence length="134" mass="15454">MRTHLEFVSTAFPPEPGEDEQVNPGLYGKRLAEFLSEELPRHGFAVSRVGPEDWGWRIDLENPAFPVWVGCGNYQKCENCFLCFIEPSRPFVRRLLRKIPTTDTVERLAAALQMILEQSGKAQQMRWWSGTRDN</sequence>
<evidence type="ECO:0000313" key="2">
    <source>
        <dbReference type="Proteomes" id="UP000051660"/>
    </source>
</evidence>
<proteinExistence type="predicted"/>
<evidence type="ECO:0000313" key="1">
    <source>
        <dbReference type="EMBL" id="KRR27853.1"/>
    </source>
</evidence>
<dbReference type="EMBL" id="LLYB01000034">
    <property type="protein sequence ID" value="KRR27853.1"/>
    <property type="molecule type" value="Genomic_DNA"/>
</dbReference>
<dbReference type="Proteomes" id="UP000051660">
    <property type="component" value="Unassembled WGS sequence"/>
</dbReference>
<organism evidence="1 2">
    <name type="scientific">Bradyrhizobium lablabi</name>
    <dbReference type="NCBI Taxonomy" id="722472"/>
    <lineage>
        <taxon>Bacteria</taxon>
        <taxon>Pseudomonadati</taxon>
        <taxon>Pseudomonadota</taxon>
        <taxon>Alphaproteobacteria</taxon>
        <taxon>Hyphomicrobiales</taxon>
        <taxon>Nitrobacteraceae</taxon>
        <taxon>Bradyrhizobium</taxon>
    </lineage>
</organism>